<comment type="caution">
    <text evidence="3">The sequence shown here is derived from an EMBL/GenBank/DDBJ whole genome shotgun (WGS) entry which is preliminary data.</text>
</comment>
<name>A0A6L3SZZ3_9HYPH</name>
<evidence type="ECO:0000313" key="3">
    <source>
        <dbReference type="EMBL" id="KAB1076423.1"/>
    </source>
</evidence>
<keyword evidence="1" id="KW-1133">Transmembrane helix</keyword>
<reference evidence="3 4" key="1">
    <citation type="submission" date="2019-09" db="EMBL/GenBank/DDBJ databases">
        <title>YIM 48816 draft genome.</title>
        <authorList>
            <person name="Jiang L."/>
        </authorList>
    </citation>
    <scope>NUCLEOTIDE SEQUENCE [LARGE SCALE GENOMIC DNA]</scope>
    <source>
        <strain evidence="3 4">YIM 48816</strain>
    </source>
</reference>
<protein>
    <submittedName>
        <fullName evidence="3">Pilus assembly protein</fullName>
    </submittedName>
</protein>
<keyword evidence="1" id="KW-0812">Transmembrane</keyword>
<dbReference type="InterPro" id="IPR012495">
    <property type="entry name" value="TadE-like_dom"/>
</dbReference>
<evidence type="ECO:0000313" key="4">
    <source>
        <dbReference type="Proteomes" id="UP000474159"/>
    </source>
</evidence>
<proteinExistence type="predicted"/>
<accession>A0A6L3SZZ3</accession>
<keyword evidence="4" id="KW-1185">Reference proteome</keyword>
<keyword evidence="1" id="KW-0472">Membrane</keyword>
<dbReference type="AlphaFoldDB" id="A0A6L3SZZ3"/>
<dbReference type="EMBL" id="VZZK01000031">
    <property type="protein sequence ID" value="KAB1076423.1"/>
    <property type="molecule type" value="Genomic_DNA"/>
</dbReference>
<feature type="domain" description="TadE-like" evidence="2">
    <location>
        <begin position="20"/>
        <end position="61"/>
    </location>
</feature>
<evidence type="ECO:0000256" key="1">
    <source>
        <dbReference type="SAM" id="Phobius"/>
    </source>
</evidence>
<gene>
    <name evidence="3" type="ORF">F6X53_23920</name>
</gene>
<sequence length="202" mass="21778">MRLLGGVRRRARAFATRSHGIASLEFALILPFLLIAYFGTVETMRAIDNSRRFNQFARTIADLSGRTSVSSMDTIFNASAAILQPFDTRDVAIVVSAMGVEAIGGQLFGGVCSSVATTNATPRTRLDLTGTKGIPAVPLTFQSDGARYILAEVSMPYVPLVGSKIYRMIFGTTSLVFSQQVAWAERTDTEIVMPGGAKCPIF</sequence>
<dbReference type="Pfam" id="PF07811">
    <property type="entry name" value="TadE"/>
    <property type="match status" value="1"/>
</dbReference>
<organism evidence="3 4">
    <name type="scientific">Methylobacterium soli</name>
    <dbReference type="NCBI Taxonomy" id="553447"/>
    <lineage>
        <taxon>Bacteria</taxon>
        <taxon>Pseudomonadati</taxon>
        <taxon>Pseudomonadota</taxon>
        <taxon>Alphaproteobacteria</taxon>
        <taxon>Hyphomicrobiales</taxon>
        <taxon>Methylobacteriaceae</taxon>
        <taxon>Methylobacterium</taxon>
    </lineage>
</organism>
<evidence type="ECO:0000259" key="2">
    <source>
        <dbReference type="Pfam" id="PF07811"/>
    </source>
</evidence>
<dbReference type="OrthoDB" id="7189296at2"/>
<dbReference type="Proteomes" id="UP000474159">
    <property type="component" value="Unassembled WGS sequence"/>
</dbReference>
<feature type="transmembrane region" description="Helical" evidence="1">
    <location>
        <begin position="21"/>
        <end position="39"/>
    </location>
</feature>